<organism evidence="2 3">
    <name type="scientific">Xylaria arbuscula</name>
    <dbReference type="NCBI Taxonomy" id="114810"/>
    <lineage>
        <taxon>Eukaryota</taxon>
        <taxon>Fungi</taxon>
        <taxon>Dikarya</taxon>
        <taxon>Ascomycota</taxon>
        <taxon>Pezizomycotina</taxon>
        <taxon>Sordariomycetes</taxon>
        <taxon>Xylariomycetidae</taxon>
        <taxon>Xylariales</taxon>
        <taxon>Xylariaceae</taxon>
        <taxon>Xylaria</taxon>
    </lineage>
</organism>
<feature type="region of interest" description="Disordered" evidence="1">
    <location>
        <begin position="58"/>
        <end position="223"/>
    </location>
</feature>
<feature type="region of interest" description="Disordered" evidence="1">
    <location>
        <begin position="1"/>
        <end position="41"/>
    </location>
</feature>
<keyword evidence="3" id="KW-1185">Reference proteome</keyword>
<feature type="compositionally biased region" description="Low complexity" evidence="1">
    <location>
        <begin position="102"/>
        <end position="124"/>
    </location>
</feature>
<evidence type="ECO:0000313" key="2">
    <source>
        <dbReference type="EMBL" id="KAJ3551573.1"/>
    </source>
</evidence>
<feature type="compositionally biased region" description="Basic residues" evidence="1">
    <location>
        <begin position="213"/>
        <end position="223"/>
    </location>
</feature>
<name>A0A9W8TH18_9PEZI</name>
<protein>
    <submittedName>
        <fullName evidence="2">Uncharacterized protein</fullName>
    </submittedName>
</protein>
<gene>
    <name evidence="2" type="ORF">NPX13_g11329</name>
</gene>
<dbReference type="EMBL" id="JANPWZ010003707">
    <property type="protein sequence ID" value="KAJ3551573.1"/>
    <property type="molecule type" value="Genomic_DNA"/>
</dbReference>
<comment type="caution">
    <text evidence="2">The sequence shown here is derived from an EMBL/GenBank/DDBJ whole genome shotgun (WGS) entry which is preliminary data.</text>
</comment>
<evidence type="ECO:0000256" key="1">
    <source>
        <dbReference type="SAM" id="MobiDB-lite"/>
    </source>
</evidence>
<sequence length="223" mass="24146">MQAHANTSSAIGLRRQPSATINGHSSPRGYERHAAPVPAPVPVIAMGNLKDKIKATLLRRDSWRLSPSPSKNSFGRDYASSASTHTQPGYDASDERSDHRSLSLSLSHARALRRSTSGSRSKSSLNDQSSHAHTPHANTSAAPTEKTRQKPRPSQNPARTRDEVHHADSAEDGGGGGDSDEPTRSSKAPTPAPVWVPVQQQRQLPLKQAPNPLHHRFKPTLIE</sequence>
<feature type="compositionally biased region" description="Basic and acidic residues" evidence="1">
    <location>
        <begin position="159"/>
        <end position="169"/>
    </location>
</feature>
<dbReference type="AlphaFoldDB" id="A0A9W8TH18"/>
<proteinExistence type="predicted"/>
<dbReference type="Proteomes" id="UP001148614">
    <property type="component" value="Unassembled WGS sequence"/>
</dbReference>
<accession>A0A9W8TH18</accession>
<feature type="compositionally biased region" description="Polar residues" evidence="1">
    <location>
        <begin position="1"/>
        <end position="10"/>
    </location>
</feature>
<feature type="compositionally biased region" description="Polar residues" evidence="1">
    <location>
        <begin position="125"/>
        <end position="142"/>
    </location>
</feature>
<reference evidence="2" key="1">
    <citation type="submission" date="2022-07" db="EMBL/GenBank/DDBJ databases">
        <title>Genome Sequence of Xylaria arbuscula.</title>
        <authorList>
            <person name="Buettner E."/>
        </authorList>
    </citation>
    <scope>NUCLEOTIDE SEQUENCE</scope>
    <source>
        <strain evidence="2">VT107</strain>
    </source>
</reference>
<evidence type="ECO:0000313" key="3">
    <source>
        <dbReference type="Proteomes" id="UP001148614"/>
    </source>
</evidence>